<dbReference type="PANTHER" id="PTHR10039:SF15">
    <property type="entry name" value="NACHT DOMAIN-CONTAINING PROTEIN"/>
    <property type="match status" value="1"/>
</dbReference>
<dbReference type="InterPro" id="IPR002110">
    <property type="entry name" value="Ankyrin_rpt"/>
</dbReference>
<dbReference type="Pfam" id="PF12796">
    <property type="entry name" value="Ank_2"/>
    <property type="match status" value="1"/>
</dbReference>
<feature type="non-terminal residue" evidence="2">
    <location>
        <position position="486"/>
    </location>
</feature>
<dbReference type="Gene3D" id="1.25.40.20">
    <property type="entry name" value="Ankyrin repeat-containing domain"/>
    <property type="match status" value="1"/>
</dbReference>
<dbReference type="SMART" id="SM00248">
    <property type="entry name" value="ANK"/>
    <property type="match status" value="3"/>
</dbReference>
<organism evidence="2 3">
    <name type="scientific">Armillaria luteobubalina</name>
    <dbReference type="NCBI Taxonomy" id="153913"/>
    <lineage>
        <taxon>Eukaryota</taxon>
        <taxon>Fungi</taxon>
        <taxon>Dikarya</taxon>
        <taxon>Basidiomycota</taxon>
        <taxon>Agaricomycotina</taxon>
        <taxon>Agaricomycetes</taxon>
        <taxon>Agaricomycetidae</taxon>
        <taxon>Agaricales</taxon>
        <taxon>Marasmiineae</taxon>
        <taxon>Physalacriaceae</taxon>
        <taxon>Armillaria</taxon>
    </lineage>
</organism>
<dbReference type="EMBL" id="JAUEPU010000081">
    <property type="protein sequence ID" value="KAK0480424.1"/>
    <property type="molecule type" value="Genomic_DNA"/>
</dbReference>
<dbReference type="SUPFAM" id="SSF48403">
    <property type="entry name" value="Ankyrin repeat"/>
    <property type="match status" value="1"/>
</dbReference>
<comment type="caution">
    <text evidence="2">The sequence shown here is derived from an EMBL/GenBank/DDBJ whole genome shotgun (WGS) entry which is preliminary data.</text>
</comment>
<proteinExistence type="predicted"/>
<evidence type="ECO:0000313" key="2">
    <source>
        <dbReference type="EMBL" id="KAK0480424.1"/>
    </source>
</evidence>
<protein>
    <recommendedName>
        <fullName evidence="4">Ankyrin</fullName>
    </recommendedName>
</protein>
<evidence type="ECO:0008006" key="4">
    <source>
        <dbReference type="Google" id="ProtNLM"/>
    </source>
</evidence>
<gene>
    <name evidence="2" type="ORF">EDD18DRAFT_1439630</name>
</gene>
<dbReference type="Proteomes" id="UP001175228">
    <property type="component" value="Unassembled WGS sequence"/>
</dbReference>
<feature type="non-terminal residue" evidence="2">
    <location>
        <position position="1"/>
    </location>
</feature>
<evidence type="ECO:0000313" key="3">
    <source>
        <dbReference type="Proteomes" id="UP001175228"/>
    </source>
</evidence>
<name>A0AA39PB72_9AGAR</name>
<dbReference type="AlphaFoldDB" id="A0AA39PB72"/>
<accession>A0AA39PB72</accession>
<sequence length="486" mass="54294">IILDALDEFPENDGGQEKLVNVLRELGSNTRLLVMSRDIPAIGSLFKTDTWLDIWATDEDIKTYIETKLSSGRLAHHIKGRDDLREEILSGVTNKADGMFLLAGMHVDSLAETTNRKSLRDALTNLPGNIWEAYDIALKRVNNQSEDRQELAHRVFGWIAFARRPLTVLELRYALAVEPGTTTLDLDNLHDEDFLLDICAGLVIKDETYSQFEGFQQSGVIMKFMHKTTQEYFHDRRCTEFFPCIQETITRTCLSYMSLGDFELPEDVGITDNDNVLRGLAENHSFLHYSSVHWGCHAAGPVEHSMEDEIIAFFTDGINSANRRKVANVFHKGTVSSKAPVSVHFAMDYGLLHVMNVLLLRGKCQCEEPLLLTAVQRGDLAVVKLLLGQDNVDPNIRSPTSQQTPLLYAVDEQGRTPIVEMLLQSRRVDVNNKGKNGWTPLMIAASRGIIPTAEALLKHPGIDILARDDDGQAAYTHACHSGPDNG</sequence>
<dbReference type="PROSITE" id="PS50088">
    <property type="entry name" value="ANK_REPEAT"/>
    <property type="match status" value="1"/>
</dbReference>
<dbReference type="InterPro" id="IPR036770">
    <property type="entry name" value="Ankyrin_rpt-contain_sf"/>
</dbReference>
<evidence type="ECO:0000256" key="1">
    <source>
        <dbReference type="PROSITE-ProRule" id="PRU00023"/>
    </source>
</evidence>
<keyword evidence="1" id="KW-0040">ANK repeat</keyword>
<reference evidence="2" key="1">
    <citation type="submission" date="2023-06" db="EMBL/GenBank/DDBJ databases">
        <authorList>
            <consortium name="Lawrence Berkeley National Laboratory"/>
            <person name="Ahrendt S."/>
            <person name="Sahu N."/>
            <person name="Indic B."/>
            <person name="Wong-Bajracharya J."/>
            <person name="Merenyi Z."/>
            <person name="Ke H.-M."/>
            <person name="Monk M."/>
            <person name="Kocsube S."/>
            <person name="Drula E."/>
            <person name="Lipzen A."/>
            <person name="Balint B."/>
            <person name="Henrissat B."/>
            <person name="Andreopoulos B."/>
            <person name="Martin F.M."/>
            <person name="Harder C.B."/>
            <person name="Rigling D."/>
            <person name="Ford K.L."/>
            <person name="Foster G.D."/>
            <person name="Pangilinan J."/>
            <person name="Papanicolaou A."/>
            <person name="Barry K."/>
            <person name="LaButti K."/>
            <person name="Viragh M."/>
            <person name="Koriabine M."/>
            <person name="Yan M."/>
            <person name="Riley R."/>
            <person name="Champramary S."/>
            <person name="Plett K.L."/>
            <person name="Tsai I.J."/>
            <person name="Slot J."/>
            <person name="Sipos G."/>
            <person name="Plett J."/>
            <person name="Nagy L.G."/>
            <person name="Grigoriev I.V."/>
        </authorList>
    </citation>
    <scope>NUCLEOTIDE SEQUENCE</scope>
    <source>
        <strain evidence="2">HWK02</strain>
    </source>
</reference>
<dbReference type="PANTHER" id="PTHR10039">
    <property type="entry name" value="AMELOGENIN"/>
    <property type="match status" value="1"/>
</dbReference>
<dbReference type="Pfam" id="PF00023">
    <property type="entry name" value="Ank"/>
    <property type="match status" value="1"/>
</dbReference>
<keyword evidence="3" id="KW-1185">Reference proteome</keyword>
<feature type="repeat" description="ANK" evidence="1">
    <location>
        <begin position="436"/>
        <end position="469"/>
    </location>
</feature>